<dbReference type="Gene3D" id="3.40.190.10">
    <property type="entry name" value="Periplasmic binding protein-like II"/>
    <property type="match status" value="1"/>
</dbReference>
<gene>
    <name evidence="3" type="ORF">CEG14_20185</name>
</gene>
<dbReference type="RefSeq" id="WP_094828159.1">
    <property type="nucleotide sequence ID" value="NZ_NEVL01000004.1"/>
</dbReference>
<dbReference type="SUPFAM" id="SSF53850">
    <property type="entry name" value="Periplasmic binding protein-like II"/>
    <property type="match status" value="1"/>
</dbReference>
<name>A0A261S708_9BORD</name>
<dbReference type="Pfam" id="PF03401">
    <property type="entry name" value="TctC"/>
    <property type="match status" value="1"/>
</dbReference>
<sequence length="320" mass="34127">MTFKPGLKQLLTLLAALPSIAAADTYPAKPVTLVVAYAPGGMTDILTRRIAADLQTRLGKPFVVENKPGATGQIATEYVSRQKPDGYTILVGATSHVINPAMKKLPYNARKDFAPVALLAVSPNFLLVNANQGIKTYADFKAYAQKQPSVPYGTAGAGGAPHIVGELLRSQSGLPLMHVSYRGAGPAMTDLVSGQVPFGMAESVTANAYLQSGKIVPLAIASAQRQARYPDVPTLNELGYKGFDLSTWVGVYAPAGTPADIVQTLNTEIRKSVMQPATQEYIRSTGSEPGDKDLAQYQKFVSDEMDKWQAVITQAGVKDE</sequence>
<dbReference type="InterPro" id="IPR005064">
    <property type="entry name" value="BUG"/>
</dbReference>
<dbReference type="PIRSF" id="PIRSF017082">
    <property type="entry name" value="YflP"/>
    <property type="match status" value="1"/>
</dbReference>
<comment type="caution">
    <text evidence="3">The sequence shown here is derived from an EMBL/GenBank/DDBJ whole genome shotgun (WGS) entry which is preliminary data.</text>
</comment>
<dbReference type="PANTHER" id="PTHR42928:SF5">
    <property type="entry name" value="BLR1237 PROTEIN"/>
    <property type="match status" value="1"/>
</dbReference>
<proteinExistence type="inferred from homology"/>
<evidence type="ECO:0000313" key="3">
    <source>
        <dbReference type="EMBL" id="OZI33164.1"/>
    </source>
</evidence>
<feature type="signal peptide" evidence="2">
    <location>
        <begin position="1"/>
        <end position="23"/>
    </location>
</feature>
<organism evidence="3 4">
    <name type="scientific">Bordetella genomosp. 1</name>
    <dbReference type="NCBI Taxonomy" id="1395607"/>
    <lineage>
        <taxon>Bacteria</taxon>
        <taxon>Pseudomonadati</taxon>
        <taxon>Pseudomonadota</taxon>
        <taxon>Betaproteobacteria</taxon>
        <taxon>Burkholderiales</taxon>
        <taxon>Alcaligenaceae</taxon>
        <taxon>Bordetella</taxon>
    </lineage>
</organism>
<dbReference type="Proteomes" id="UP000217005">
    <property type="component" value="Unassembled WGS sequence"/>
</dbReference>
<keyword evidence="2" id="KW-0732">Signal</keyword>
<evidence type="ECO:0000256" key="1">
    <source>
        <dbReference type="ARBA" id="ARBA00006987"/>
    </source>
</evidence>
<evidence type="ECO:0000313" key="4">
    <source>
        <dbReference type="Proteomes" id="UP000217005"/>
    </source>
</evidence>
<reference evidence="3 4" key="1">
    <citation type="submission" date="2017-05" db="EMBL/GenBank/DDBJ databases">
        <title>Complete and WGS of Bordetella genogroups.</title>
        <authorList>
            <person name="Spilker T."/>
            <person name="LiPuma J."/>
        </authorList>
    </citation>
    <scope>NUCLEOTIDE SEQUENCE [LARGE SCALE GENOMIC DNA]</scope>
    <source>
        <strain evidence="3 4">AU17610</strain>
    </source>
</reference>
<dbReference type="AlphaFoldDB" id="A0A261S708"/>
<accession>A0A261S708</accession>
<dbReference type="PANTHER" id="PTHR42928">
    <property type="entry name" value="TRICARBOXYLATE-BINDING PROTEIN"/>
    <property type="match status" value="1"/>
</dbReference>
<dbReference type="InterPro" id="IPR042100">
    <property type="entry name" value="Bug_dom1"/>
</dbReference>
<dbReference type="CDD" id="cd13578">
    <property type="entry name" value="PBP2_Bug27"/>
    <property type="match status" value="1"/>
</dbReference>
<dbReference type="EMBL" id="NEVL01000004">
    <property type="protein sequence ID" value="OZI33164.1"/>
    <property type="molecule type" value="Genomic_DNA"/>
</dbReference>
<feature type="chain" id="PRO_5011972177" evidence="2">
    <location>
        <begin position="24"/>
        <end position="320"/>
    </location>
</feature>
<evidence type="ECO:0000256" key="2">
    <source>
        <dbReference type="SAM" id="SignalP"/>
    </source>
</evidence>
<comment type="similarity">
    <text evidence="1">Belongs to the UPF0065 (bug) family.</text>
</comment>
<dbReference type="OrthoDB" id="8648833at2"/>
<protein>
    <submittedName>
        <fullName evidence="3">ABC transporter substrate-binding protein</fullName>
    </submittedName>
</protein>
<dbReference type="Gene3D" id="3.40.190.150">
    <property type="entry name" value="Bordetella uptake gene, domain 1"/>
    <property type="match status" value="1"/>
</dbReference>